<dbReference type="EMBL" id="NAJL01000065">
    <property type="protein sequence ID" value="TKA22850.1"/>
    <property type="molecule type" value="Genomic_DNA"/>
</dbReference>
<evidence type="ECO:0000313" key="3">
    <source>
        <dbReference type="Proteomes" id="UP000308549"/>
    </source>
</evidence>
<organism evidence="2 3">
    <name type="scientific">Salinomyces thailandicus</name>
    <dbReference type="NCBI Taxonomy" id="706561"/>
    <lineage>
        <taxon>Eukaryota</taxon>
        <taxon>Fungi</taxon>
        <taxon>Dikarya</taxon>
        <taxon>Ascomycota</taxon>
        <taxon>Pezizomycotina</taxon>
        <taxon>Dothideomycetes</taxon>
        <taxon>Dothideomycetidae</taxon>
        <taxon>Mycosphaerellales</taxon>
        <taxon>Teratosphaeriaceae</taxon>
        <taxon>Salinomyces</taxon>
    </lineage>
</organism>
<keyword evidence="1" id="KW-0732">Signal</keyword>
<accession>A0A4U0TLP3</accession>
<dbReference type="AlphaFoldDB" id="A0A4U0TLP3"/>
<name>A0A4U0TLP3_9PEZI</name>
<dbReference type="Proteomes" id="UP000308549">
    <property type="component" value="Unassembled WGS sequence"/>
</dbReference>
<feature type="signal peptide" evidence="1">
    <location>
        <begin position="1"/>
        <end position="23"/>
    </location>
</feature>
<comment type="caution">
    <text evidence="2">The sequence shown here is derived from an EMBL/GenBank/DDBJ whole genome shotgun (WGS) entry which is preliminary data.</text>
</comment>
<sequence>MNSCALLAALMLALALFSALTAALPPYPFLRPGISVNHLILYTQPHCAGEPFGTDYQAMRCHKLPSLDSITQGESDSEGKGRMSLGVRGLADNCSLQVFRDEECETEVEGGGLRDGGQGCVGLEGLEGAGGFKVWCH</sequence>
<feature type="chain" id="PRO_5020813662" evidence="1">
    <location>
        <begin position="24"/>
        <end position="137"/>
    </location>
</feature>
<evidence type="ECO:0000313" key="2">
    <source>
        <dbReference type="EMBL" id="TKA22850.1"/>
    </source>
</evidence>
<reference evidence="2 3" key="1">
    <citation type="submission" date="2017-03" db="EMBL/GenBank/DDBJ databases">
        <title>Genomes of endolithic fungi from Antarctica.</title>
        <authorList>
            <person name="Coleine C."/>
            <person name="Masonjones S."/>
            <person name="Stajich J.E."/>
        </authorList>
    </citation>
    <scope>NUCLEOTIDE SEQUENCE [LARGE SCALE GENOMIC DNA]</scope>
    <source>
        <strain evidence="2 3">CCFEE 6315</strain>
    </source>
</reference>
<gene>
    <name evidence="2" type="ORF">B0A50_07750</name>
</gene>
<evidence type="ECO:0000256" key="1">
    <source>
        <dbReference type="SAM" id="SignalP"/>
    </source>
</evidence>
<keyword evidence="3" id="KW-1185">Reference proteome</keyword>
<proteinExistence type="predicted"/>
<protein>
    <submittedName>
        <fullName evidence="2">Uncharacterized protein</fullName>
    </submittedName>
</protein>